<dbReference type="RefSeq" id="WP_094243635.1">
    <property type="nucleotide sequence ID" value="NZ_BDEB01000079.1"/>
</dbReference>
<keyword evidence="1" id="KW-1133">Transmembrane helix</keyword>
<evidence type="ECO:0000256" key="1">
    <source>
        <dbReference type="SAM" id="Phobius"/>
    </source>
</evidence>
<evidence type="ECO:0000313" key="2">
    <source>
        <dbReference type="EMBL" id="GBD67200.1"/>
    </source>
</evidence>
<dbReference type="Proteomes" id="UP000236214">
    <property type="component" value="Unassembled WGS sequence"/>
</dbReference>
<organism evidence="2 3">
    <name type="scientific">Tetragenococcus halophilus subsp. halophilus</name>
    <dbReference type="NCBI Taxonomy" id="1513897"/>
    <lineage>
        <taxon>Bacteria</taxon>
        <taxon>Bacillati</taxon>
        <taxon>Bacillota</taxon>
        <taxon>Bacilli</taxon>
        <taxon>Lactobacillales</taxon>
        <taxon>Enterococcaceae</taxon>
        <taxon>Tetragenococcus</taxon>
    </lineage>
</organism>
<dbReference type="Pfam" id="PF09605">
    <property type="entry name" value="Trep_Strep"/>
    <property type="match status" value="1"/>
</dbReference>
<gene>
    <name evidence="2" type="ORF">TEHN7118_0006</name>
</gene>
<feature type="transmembrane region" description="Helical" evidence="1">
    <location>
        <begin position="117"/>
        <end position="138"/>
    </location>
</feature>
<feature type="transmembrane region" description="Helical" evidence="1">
    <location>
        <begin position="91"/>
        <end position="110"/>
    </location>
</feature>
<keyword evidence="3" id="KW-1185">Reference proteome</keyword>
<dbReference type="InterPro" id="IPR011733">
    <property type="entry name" value="CHP02185_IM"/>
</dbReference>
<keyword evidence="1" id="KW-0812">Transmembrane</keyword>
<evidence type="ECO:0000313" key="3">
    <source>
        <dbReference type="Proteomes" id="UP000236214"/>
    </source>
</evidence>
<accession>A0A2H6CMX9</accession>
<protein>
    <submittedName>
        <fullName evidence="2">Uncharacterized protein</fullName>
    </submittedName>
</protein>
<reference evidence="2 3" key="1">
    <citation type="submission" date="2016-05" db="EMBL/GenBank/DDBJ databases">
        <title>Whole genome sequencing of Tetragenococcus halophilus subsp. halophilus NISL 7118.</title>
        <authorList>
            <person name="Shiwa Y."/>
            <person name="Nishimura I."/>
            <person name="Yoshikawa H."/>
            <person name="Koyama Y."/>
            <person name="Oguma T."/>
        </authorList>
    </citation>
    <scope>NUCLEOTIDE SEQUENCE [LARGE SCALE GENOMIC DNA]</scope>
    <source>
        <strain evidence="2 3">NISL 7118</strain>
    </source>
</reference>
<dbReference type="EMBL" id="BDEC01000001">
    <property type="protein sequence ID" value="GBD67200.1"/>
    <property type="molecule type" value="Genomic_DNA"/>
</dbReference>
<dbReference type="AlphaFoldDB" id="A0A2H6CMX9"/>
<feature type="transmembrane region" description="Helical" evidence="1">
    <location>
        <begin position="45"/>
        <end position="64"/>
    </location>
</feature>
<sequence length="201" mass="21824">MKKSSSKTIRTSDLISIGIYTALYFILVGVAEMIVVLLIPGYSYSYSPVVAALLAGTIFMLMVAKVPKFGAITIMGSVLGIFFFLSGLFPFALIPSVISALLADIIAYIFKYKSKIGLLISYIVFSFNTTGPVVQLLFSPDSYAANLRERGKDTAYIENVFASIANYTGIVVFILLIIAAIVGGLFGQRMMKKHFKKAGIV</sequence>
<dbReference type="NCBIfam" id="TIGR02185">
    <property type="entry name" value="Trep_Strep"/>
    <property type="match status" value="1"/>
</dbReference>
<proteinExistence type="predicted"/>
<feature type="transmembrane region" description="Helical" evidence="1">
    <location>
        <begin position="164"/>
        <end position="187"/>
    </location>
</feature>
<comment type="caution">
    <text evidence="2">The sequence shown here is derived from an EMBL/GenBank/DDBJ whole genome shotgun (WGS) entry which is preliminary data.</text>
</comment>
<name>A0A2H6CMX9_TETHA</name>
<keyword evidence="1" id="KW-0472">Membrane</keyword>
<feature type="transmembrane region" description="Helical" evidence="1">
    <location>
        <begin position="21"/>
        <end position="39"/>
    </location>
</feature>